<keyword evidence="1" id="KW-0732">Signal</keyword>
<reference evidence="3 4" key="1">
    <citation type="submission" date="2024-12" db="EMBL/GenBank/DDBJ databases">
        <title>The unique morphological basis and parallel evolutionary history of personate flowers in Penstemon.</title>
        <authorList>
            <person name="Depatie T.H."/>
            <person name="Wessinger C.A."/>
        </authorList>
    </citation>
    <scope>NUCLEOTIDE SEQUENCE [LARGE SCALE GENOMIC DNA]</scope>
    <source>
        <strain evidence="3">WTNN_2</strain>
        <tissue evidence="3">Leaf</tissue>
    </source>
</reference>
<keyword evidence="4" id="KW-1185">Reference proteome</keyword>
<dbReference type="Proteomes" id="UP001634393">
    <property type="component" value="Unassembled WGS sequence"/>
</dbReference>
<feature type="domain" description="CREG-like beta-barrel" evidence="2">
    <location>
        <begin position="35"/>
        <end position="110"/>
    </location>
</feature>
<gene>
    <name evidence="3" type="ORF">ACJIZ3_013736</name>
</gene>
<proteinExistence type="predicted"/>
<comment type="caution">
    <text evidence="3">The sequence shown here is derived from an EMBL/GenBank/DDBJ whole genome shotgun (WGS) entry which is preliminary data.</text>
</comment>
<dbReference type="PANTHER" id="PTHR13343">
    <property type="entry name" value="CREG1 PROTEIN"/>
    <property type="match status" value="1"/>
</dbReference>
<dbReference type="Pfam" id="PF13883">
    <property type="entry name" value="CREG_beta-barrel"/>
    <property type="match status" value="1"/>
</dbReference>
<dbReference type="EMBL" id="JBJXBP010000008">
    <property type="protein sequence ID" value="KAL3812468.1"/>
    <property type="molecule type" value="Genomic_DNA"/>
</dbReference>
<feature type="chain" id="PRO_5044834314" description="CREG-like beta-barrel domain-containing protein" evidence="1">
    <location>
        <begin position="27"/>
        <end position="152"/>
    </location>
</feature>
<accession>A0ABD3RHY2</accession>
<evidence type="ECO:0000313" key="4">
    <source>
        <dbReference type="Proteomes" id="UP001634393"/>
    </source>
</evidence>
<evidence type="ECO:0000313" key="3">
    <source>
        <dbReference type="EMBL" id="KAL3812468.1"/>
    </source>
</evidence>
<evidence type="ECO:0000259" key="2">
    <source>
        <dbReference type="Pfam" id="PF13883"/>
    </source>
</evidence>
<sequence length="152" mass="16490">MATNIAQNQMSPTLLVLMMIIATAASSPRPDTKGDPAAFARWLVFEASWCVLATVEPNGELFGNIISYTDDDIGIPFFYLTTTLDPTGLNAQIDPRAAFTLSERELGTCATFAKWLVSEASWCVLTTVEPDGELFGNVISYTDVGPGFHVFT</sequence>
<evidence type="ECO:0000256" key="1">
    <source>
        <dbReference type="SAM" id="SignalP"/>
    </source>
</evidence>
<protein>
    <recommendedName>
        <fullName evidence="2">CREG-like beta-barrel domain-containing protein</fullName>
    </recommendedName>
</protein>
<dbReference type="Gene3D" id="2.30.110.10">
    <property type="entry name" value="Electron Transport, Fmn-binding Protein, Chain A"/>
    <property type="match status" value="1"/>
</dbReference>
<dbReference type="InterPro" id="IPR055343">
    <property type="entry name" value="CREG_beta-barrel"/>
</dbReference>
<dbReference type="SUPFAM" id="SSF50475">
    <property type="entry name" value="FMN-binding split barrel"/>
    <property type="match status" value="1"/>
</dbReference>
<dbReference type="GO" id="GO:0005737">
    <property type="term" value="C:cytoplasm"/>
    <property type="evidence" value="ECO:0007669"/>
    <property type="project" value="UniProtKB-ARBA"/>
</dbReference>
<dbReference type="PANTHER" id="PTHR13343:SF17">
    <property type="entry name" value="CELLULAR REPRESSOR OF E1A-STIMULATED GENES, ISOFORM A"/>
    <property type="match status" value="1"/>
</dbReference>
<dbReference type="InterPro" id="IPR012349">
    <property type="entry name" value="Split_barrel_FMN-bd"/>
</dbReference>
<dbReference type="AlphaFoldDB" id="A0ABD3RHY2"/>
<feature type="signal peptide" evidence="1">
    <location>
        <begin position="1"/>
        <end position="26"/>
    </location>
</feature>
<name>A0ABD3RHY2_9LAMI</name>
<organism evidence="3 4">
    <name type="scientific">Penstemon smallii</name>
    <dbReference type="NCBI Taxonomy" id="265156"/>
    <lineage>
        <taxon>Eukaryota</taxon>
        <taxon>Viridiplantae</taxon>
        <taxon>Streptophyta</taxon>
        <taxon>Embryophyta</taxon>
        <taxon>Tracheophyta</taxon>
        <taxon>Spermatophyta</taxon>
        <taxon>Magnoliopsida</taxon>
        <taxon>eudicotyledons</taxon>
        <taxon>Gunneridae</taxon>
        <taxon>Pentapetalae</taxon>
        <taxon>asterids</taxon>
        <taxon>lamiids</taxon>
        <taxon>Lamiales</taxon>
        <taxon>Plantaginaceae</taxon>
        <taxon>Cheloneae</taxon>
        <taxon>Penstemon</taxon>
    </lineage>
</organism>